<dbReference type="InterPro" id="IPR029460">
    <property type="entry name" value="DNAPol_HHH"/>
</dbReference>
<evidence type="ECO:0000256" key="6">
    <source>
        <dbReference type="ARBA" id="ARBA00022705"/>
    </source>
</evidence>
<dbReference type="GeneID" id="78454995"/>
<dbReference type="InterPro" id="IPR041931">
    <property type="entry name" value="DNA_pol3_alpha_thumb_dom"/>
</dbReference>
<organism evidence="10 11">
    <name type="scientific">Fusobacterium ulcerans</name>
    <dbReference type="NCBI Taxonomy" id="861"/>
    <lineage>
        <taxon>Bacteria</taxon>
        <taxon>Fusobacteriati</taxon>
        <taxon>Fusobacteriota</taxon>
        <taxon>Fusobacteriia</taxon>
        <taxon>Fusobacteriales</taxon>
        <taxon>Fusobacteriaceae</taxon>
        <taxon>Fusobacterium</taxon>
    </lineage>
</organism>
<dbReference type="Pfam" id="PF17657">
    <property type="entry name" value="DNA_pol3_finger"/>
    <property type="match status" value="1"/>
</dbReference>
<keyword evidence="7" id="KW-0239">DNA-directed DNA polymerase</keyword>
<keyword evidence="5 10" id="KW-0548">Nucleotidyltransferase</keyword>
<gene>
    <name evidence="10" type="primary">dnaE</name>
    <name evidence="10" type="ORF">NCTC12112_00400</name>
</gene>
<dbReference type="PANTHER" id="PTHR32294:SF0">
    <property type="entry name" value="DNA POLYMERASE III SUBUNIT ALPHA"/>
    <property type="match status" value="1"/>
</dbReference>
<dbReference type="InterPro" id="IPR016195">
    <property type="entry name" value="Pol/histidinol_Pase-like"/>
</dbReference>
<dbReference type="InterPro" id="IPR004805">
    <property type="entry name" value="DnaE2/DnaE/PolC"/>
</dbReference>
<evidence type="ECO:0000256" key="4">
    <source>
        <dbReference type="ARBA" id="ARBA00022679"/>
    </source>
</evidence>
<comment type="subcellular location">
    <subcellularLocation>
        <location evidence="1">Cytoplasm</location>
    </subcellularLocation>
</comment>
<dbReference type="SMART" id="SM00481">
    <property type="entry name" value="POLIIIAc"/>
    <property type="match status" value="1"/>
</dbReference>
<evidence type="ECO:0000256" key="2">
    <source>
        <dbReference type="ARBA" id="ARBA00012417"/>
    </source>
</evidence>
<dbReference type="EC" id="2.7.7.7" evidence="2"/>
<dbReference type="InterPro" id="IPR004013">
    <property type="entry name" value="PHP_dom"/>
</dbReference>
<dbReference type="Proteomes" id="UP000249008">
    <property type="component" value="Chromosome 1"/>
</dbReference>
<dbReference type="InterPro" id="IPR040982">
    <property type="entry name" value="DNA_pol3_finger"/>
</dbReference>
<dbReference type="GO" id="GO:0003887">
    <property type="term" value="F:DNA-directed DNA polymerase activity"/>
    <property type="evidence" value="ECO:0007669"/>
    <property type="project" value="UniProtKB-KW"/>
</dbReference>
<evidence type="ECO:0000256" key="3">
    <source>
        <dbReference type="ARBA" id="ARBA00019114"/>
    </source>
</evidence>
<feature type="domain" description="Polymerase/histidinol phosphatase N-terminal" evidence="9">
    <location>
        <begin position="6"/>
        <end position="73"/>
    </location>
</feature>
<dbReference type="AlphaFoldDB" id="A0AAX2J6W7"/>
<dbReference type="InterPro" id="IPR003141">
    <property type="entry name" value="Pol/His_phosphatase_N"/>
</dbReference>
<dbReference type="Gene3D" id="2.40.50.140">
    <property type="entry name" value="Nucleic acid-binding proteins"/>
    <property type="match status" value="1"/>
</dbReference>
<dbReference type="Gene3D" id="1.10.10.1600">
    <property type="entry name" value="Bacterial DNA polymerase III alpha subunit, thumb domain"/>
    <property type="match status" value="1"/>
</dbReference>
<dbReference type="KEGG" id="ful:C4N20_09245"/>
<dbReference type="Gene3D" id="1.10.150.870">
    <property type="match status" value="1"/>
</dbReference>
<dbReference type="GO" id="GO:0003676">
    <property type="term" value="F:nucleic acid binding"/>
    <property type="evidence" value="ECO:0007669"/>
    <property type="project" value="InterPro"/>
</dbReference>
<dbReference type="NCBIfam" id="TIGR00594">
    <property type="entry name" value="polc"/>
    <property type="match status" value="1"/>
</dbReference>
<dbReference type="InterPro" id="IPR004365">
    <property type="entry name" value="NA-bd_OB_tRNA"/>
</dbReference>
<evidence type="ECO:0000259" key="9">
    <source>
        <dbReference type="SMART" id="SM00481"/>
    </source>
</evidence>
<dbReference type="Pfam" id="PF14579">
    <property type="entry name" value="HHH_6"/>
    <property type="match status" value="1"/>
</dbReference>
<sequence length="1141" mass="130981">MIKNFVHLHLHTEYSLLDGVGKIDDYLDRAKVLGMQAIAITDHGNLFGVLELYKKAMKKGIKPVIGLEAYVSEFSMLEKDGRIFHLVLLAENNKGYQNLLKISSESYIKGFYYKPRIDKEFLKNHSEGIIALSACMQGEIPRRILDNESEEKVDEIVNEYVDIFGKDNFYIEVQANGVKGQTALNEKLYDLAQKHQLKMIATNDTHYVNEGEHTLQDILICVQTGAKVSDEKRMRIETDELFLKSREQIIDGLGAKYLEAVNNTVEIAERCNVDIEFGKFKFPDYKIPSCAKSIEEFLRKLVYFGLSKRYPQGLTVTVLERVEYELSVIEKMGYAAYFVVVWDFIDYAKRNRIPIGPGRGSAAGSLVAYALRITELDPLSYNLIFERFLNPERISMPDIDIDICQERRQEVIEYVIRKYGEDKVAQIITFGTMKARAAIRDVGRVMDTSLSKIDSVAKLVPFNATIQQTLNNVEEFKNMYLNDPEIQKVIDISARLENKVRHASVHAAGIVITKDPLTDTVPLYSDNKNKIVSTQYQMKELEDLGLLKMDFLGLRNLTNLQRAIDYIKEDLGEDIELSEIPLNSKKVYEMLSRGDTSGVFQLESQGIRKILLKLKPDRFEDIIALLALYRPGPLGSGMVDDFINGKNGISEIIYPHPSLELTLKETYGVILYQEQVMKIANIMANYSLGEADLLRRAMGKKNVQIMEENREKFVERSMENGYTKEKAIEMFELIDKFAGYGFNKSHSAAYALIAYWTAYFKAYYMKHYYASLMTSEMSHVEDIAFYMEDAKAHNMKLHLPDVNRASSKFRVDKEGIIFSLAAIKNVGEGVSAKILEECNENGDYKNFEDFVVRTRKHGLNKKALESLILAGALDSLPGNRKQKFESVDKILDYATRKIKEDEIQQMNLFGEAKSSLGVFTLPQVPEYSLEELLAREKEYLGFYFSAHPLDNYRRLIEVYRLSKISELKELKEEKSVQIFRTCGILREIKKIVTKKTGQIMCLFELEDYYEKINCVVFPKDYAENAHIFMEGKTVYIEGTIQTDYFKGAETKKLIVRNIKFLDDIVRDKRLTAYILLKEEDRDKFSRLKKIILSYPGDTKLSFAIKTKTAKEIRATKYKIAPSRLFIDEIIDLIGIDKLTIK</sequence>
<evidence type="ECO:0000313" key="11">
    <source>
        <dbReference type="Proteomes" id="UP000249008"/>
    </source>
</evidence>
<dbReference type="NCBIfam" id="NF004226">
    <property type="entry name" value="PRK05673.1"/>
    <property type="match status" value="1"/>
</dbReference>
<evidence type="ECO:0000256" key="8">
    <source>
        <dbReference type="ARBA" id="ARBA00049244"/>
    </source>
</evidence>
<evidence type="ECO:0000256" key="7">
    <source>
        <dbReference type="ARBA" id="ARBA00022932"/>
    </source>
</evidence>
<dbReference type="NCBIfam" id="NF005298">
    <property type="entry name" value="PRK06826.1"/>
    <property type="match status" value="1"/>
</dbReference>
<dbReference type="CDD" id="cd12113">
    <property type="entry name" value="PHP_PolIIIA_DnaE3"/>
    <property type="match status" value="1"/>
</dbReference>
<accession>A0AAX2J6W7</accession>
<dbReference type="RefSeq" id="WP_005979322.1">
    <property type="nucleotide sequence ID" value="NZ_CABKNW010000004.1"/>
</dbReference>
<name>A0AAX2J6W7_9FUSO</name>
<evidence type="ECO:0000313" key="10">
    <source>
        <dbReference type="EMBL" id="SQJ00045.1"/>
    </source>
</evidence>
<dbReference type="PANTHER" id="PTHR32294">
    <property type="entry name" value="DNA POLYMERASE III SUBUNIT ALPHA"/>
    <property type="match status" value="1"/>
</dbReference>
<dbReference type="GO" id="GO:0008408">
    <property type="term" value="F:3'-5' exonuclease activity"/>
    <property type="evidence" value="ECO:0007669"/>
    <property type="project" value="InterPro"/>
</dbReference>
<dbReference type="CDD" id="cd04485">
    <property type="entry name" value="DnaE_OBF"/>
    <property type="match status" value="1"/>
</dbReference>
<dbReference type="InterPro" id="IPR012340">
    <property type="entry name" value="NA-bd_OB-fold"/>
</dbReference>
<dbReference type="Pfam" id="PF07733">
    <property type="entry name" value="DNA_pol3_alpha"/>
    <property type="match status" value="1"/>
</dbReference>
<reference evidence="10 11" key="1">
    <citation type="submission" date="2018-06" db="EMBL/GenBank/DDBJ databases">
        <authorList>
            <consortium name="Pathogen Informatics"/>
            <person name="Doyle S."/>
        </authorList>
    </citation>
    <scope>NUCLEOTIDE SEQUENCE [LARGE SCALE GENOMIC DNA]</scope>
    <source>
        <strain evidence="10 11">NCTC12112</strain>
    </source>
</reference>
<protein>
    <recommendedName>
        <fullName evidence="3">DNA polymerase III subunit alpha</fullName>
        <ecNumber evidence="2">2.7.7.7</ecNumber>
    </recommendedName>
</protein>
<keyword evidence="6" id="KW-0235">DNA replication</keyword>
<dbReference type="SUPFAM" id="SSF89550">
    <property type="entry name" value="PHP domain-like"/>
    <property type="match status" value="1"/>
</dbReference>
<evidence type="ECO:0000256" key="1">
    <source>
        <dbReference type="ARBA" id="ARBA00004496"/>
    </source>
</evidence>
<comment type="catalytic activity">
    <reaction evidence="8">
        <text>DNA(n) + a 2'-deoxyribonucleoside 5'-triphosphate = DNA(n+1) + diphosphate</text>
        <dbReference type="Rhea" id="RHEA:22508"/>
        <dbReference type="Rhea" id="RHEA-COMP:17339"/>
        <dbReference type="Rhea" id="RHEA-COMP:17340"/>
        <dbReference type="ChEBI" id="CHEBI:33019"/>
        <dbReference type="ChEBI" id="CHEBI:61560"/>
        <dbReference type="ChEBI" id="CHEBI:173112"/>
        <dbReference type="EC" id="2.7.7.7"/>
    </reaction>
</comment>
<proteinExistence type="predicted"/>
<dbReference type="Pfam" id="PF01336">
    <property type="entry name" value="tRNA_anti-codon"/>
    <property type="match status" value="1"/>
</dbReference>
<dbReference type="InterPro" id="IPR011708">
    <property type="entry name" value="DNA_pol3_alpha_NTPase_dom"/>
</dbReference>
<evidence type="ECO:0000256" key="5">
    <source>
        <dbReference type="ARBA" id="ARBA00022695"/>
    </source>
</evidence>
<keyword evidence="4 10" id="KW-0808">Transferase</keyword>
<dbReference type="Gene3D" id="3.20.20.140">
    <property type="entry name" value="Metal-dependent hydrolases"/>
    <property type="match status" value="1"/>
</dbReference>
<dbReference type="GO" id="GO:0005737">
    <property type="term" value="C:cytoplasm"/>
    <property type="evidence" value="ECO:0007669"/>
    <property type="project" value="UniProtKB-SubCell"/>
</dbReference>
<dbReference type="GO" id="GO:0006260">
    <property type="term" value="P:DNA replication"/>
    <property type="evidence" value="ECO:0007669"/>
    <property type="project" value="UniProtKB-KW"/>
</dbReference>
<dbReference type="Pfam" id="PF02811">
    <property type="entry name" value="PHP"/>
    <property type="match status" value="1"/>
</dbReference>
<dbReference type="EMBL" id="LS483487">
    <property type="protein sequence ID" value="SQJ00045.1"/>
    <property type="molecule type" value="Genomic_DNA"/>
</dbReference>